<evidence type="ECO:0000256" key="7">
    <source>
        <dbReference type="ARBA" id="ARBA00022842"/>
    </source>
</evidence>
<accession>A0A0F9TEN6</accession>
<protein>
    <recommendedName>
        <fullName evidence="3">glucose-1-phosphate thymidylyltransferase</fullName>
        <ecNumber evidence="3">2.7.7.24</ecNumber>
    </recommendedName>
</protein>
<evidence type="ECO:0000256" key="2">
    <source>
        <dbReference type="ARBA" id="ARBA00010480"/>
    </source>
</evidence>
<keyword evidence="6" id="KW-0479">Metal-binding</keyword>
<dbReference type="Gene3D" id="3.90.550.10">
    <property type="entry name" value="Spore Coat Polysaccharide Biosynthesis Protein SpsA, Chain A"/>
    <property type="match status" value="1"/>
</dbReference>
<evidence type="ECO:0000256" key="4">
    <source>
        <dbReference type="ARBA" id="ARBA00022679"/>
    </source>
</evidence>
<keyword evidence="7" id="KW-0460">Magnesium</keyword>
<dbReference type="InterPro" id="IPR029044">
    <property type="entry name" value="Nucleotide-diphossugar_trans"/>
</dbReference>
<dbReference type="EMBL" id="LAZR01001736">
    <property type="protein sequence ID" value="KKN39923.1"/>
    <property type="molecule type" value="Genomic_DNA"/>
</dbReference>
<dbReference type="InterPro" id="IPR005835">
    <property type="entry name" value="NTP_transferase_dom"/>
</dbReference>
<evidence type="ECO:0000256" key="6">
    <source>
        <dbReference type="ARBA" id="ARBA00022723"/>
    </source>
</evidence>
<dbReference type="PANTHER" id="PTHR43532:SF1">
    <property type="entry name" value="GLUCOSE-1-PHOSPHATE THYMIDYLYLTRANSFERASE 1"/>
    <property type="match status" value="1"/>
</dbReference>
<comment type="caution">
    <text evidence="10">The sequence shown here is derived from an EMBL/GenBank/DDBJ whole genome shotgun (WGS) entry which is preliminary data.</text>
</comment>
<name>A0A0F9TEN6_9ZZZZ</name>
<dbReference type="GO" id="GO:0008879">
    <property type="term" value="F:glucose-1-phosphate thymidylyltransferase activity"/>
    <property type="evidence" value="ECO:0007669"/>
    <property type="project" value="UniProtKB-EC"/>
</dbReference>
<proteinExistence type="inferred from homology"/>
<comment type="similarity">
    <text evidence="2">Belongs to the glucose-1-phosphate thymidylyltransferase family.</text>
</comment>
<sequence length="289" mass="31870">MKGIILAGGSGTRLHPLTLSISKQLMPIYDKPMIYYPLSTLMYAGIREILIISTPKDLPLFKDLLGDGHKYGCVFSYAVQENPNGLAEAFIIGEEFIGIDKVALILGDNIFYGSGLAKLLQANNDPDGGIIYAYRVHDPERYGVVEFDEGGKALTIEEKPKKPKSNYAVPGIYFYDNEVIEIAKNISSSPRGELEITDVNKVYLERQKLSVSILDRGTAWLDTGTFQSLMQASQFVEVIEERQGLKIGAIEAAAFEMGFIDSKQFKKLAEPLMKSGYGKNLLGILKKGA</sequence>
<dbReference type="InterPro" id="IPR005907">
    <property type="entry name" value="G1P_thy_trans_s"/>
</dbReference>
<dbReference type="PANTHER" id="PTHR43532">
    <property type="entry name" value="GLUCOSE-1-PHOSPHATE THYMIDYLYLTRANSFERASE"/>
    <property type="match status" value="1"/>
</dbReference>
<keyword evidence="5" id="KW-0548">Nucleotidyltransferase</keyword>
<evidence type="ECO:0000256" key="5">
    <source>
        <dbReference type="ARBA" id="ARBA00022695"/>
    </source>
</evidence>
<keyword evidence="4" id="KW-0808">Transferase</keyword>
<organism evidence="10">
    <name type="scientific">marine sediment metagenome</name>
    <dbReference type="NCBI Taxonomy" id="412755"/>
    <lineage>
        <taxon>unclassified sequences</taxon>
        <taxon>metagenomes</taxon>
        <taxon>ecological metagenomes</taxon>
    </lineage>
</organism>
<dbReference type="SUPFAM" id="SSF53448">
    <property type="entry name" value="Nucleotide-diphospho-sugar transferases"/>
    <property type="match status" value="1"/>
</dbReference>
<evidence type="ECO:0000313" key="10">
    <source>
        <dbReference type="EMBL" id="KKN39923.1"/>
    </source>
</evidence>
<comment type="cofactor">
    <cofactor evidence="1">
        <name>Mg(2+)</name>
        <dbReference type="ChEBI" id="CHEBI:18420"/>
    </cofactor>
</comment>
<feature type="domain" description="Nucleotidyl transferase" evidence="9">
    <location>
        <begin position="2"/>
        <end position="237"/>
    </location>
</feature>
<reference evidence="10" key="1">
    <citation type="journal article" date="2015" name="Nature">
        <title>Complex archaea that bridge the gap between prokaryotes and eukaryotes.</title>
        <authorList>
            <person name="Spang A."/>
            <person name="Saw J.H."/>
            <person name="Jorgensen S.L."/>
            <person name="Zaremba-Niedzwiedzka K."/>
            <person name="Martijn J."/>
            <person name="Lind A.E."/>
            <person name="van Eijk R."/>
            <person name="Schleper C."/>
            <person name="Guy L."/>
            <person name="Ettema T.J."/>
        </authorList>
    </citation>
    <scope>NUCLEOTIDE SEQUENCE</scope>
</reference>
<evidence type="ECO:0000256" key="3">
    <source>
        <dbReference type="ARBA" id="ARBA00012461"/>
    </source>
</evidence>
<dbReference type="FunFam" id="3.90.550.10:FF:000023">
    <property type="entry name" value="Glucose-1-phosphate thymidylyltransferase"/>
    <property type="match status" value="1"/>
</dbReference>
<dbReference type="CDD" id="cd02538">
    <property type="entry name" value="G1P_TT_short"/>
    <property type="match status" value="1"/>
</dbReference>
<comment type="catalytic activity">
    <reaction evidence="8">
        <text>dTTP + alpha-D-glucose 1-phosphate + H(+) = dTDP-alpha-D-glucose + diphosphate</text>
        <dbReference type="Rhea" id="RHEA:15225"/>
        <dbReference type="ChEBI" id="CHEBI:15378"/>
        <dbReference type="ChEBI" id="CHEBI:33019"/>
        <dbReference type="ChEBI" id="CHEBI:37568"/>
        <dbReference type="ChEBI" id="CHEBI:57477"/>
        <dbReference type="ChEBI" id="CHEBI:58601"/>
        <dbReference type="EC" id="2.7.7.24"/>
    </reaction>
</comment>
<evidence type="ECO:0000259" key="9">
    <source>
        <dbReference type="Pfam" id="PF00483"/>
    </source>
</evidence>
<gene>
    <name evidence="10" type="ORF">LCGC14_0738590</name>
</gene>
<dbReference type="GO" id="GO:0046872">
    <property type="term" value="F:metal ion binding"/>
    <property type="evidence" value="ECO:0007669"/>
    <property type="project" value="UniProtKB-KW"/>
</dbReference>
<dbReference type="Pfam" id="PF00483">
    <property type="entry name" value="NTP_transferase"/>
    <property type="match status" value="1"/>
</dbReference>
<dbReference type="NCBIfam" id="TIGR01207">
    <property type="entry name" value="rmlA"/>
    <property type="match status" value="1"/>
</dbReference>
<evidence type="ECO:0000256" key="8">
    <source>
        <dbReference type="ARBA" id="ARBA00049336"/>
    </source>
</evidence>
<evidence type="ECO:0000256" key="1">
    <source>
        <dbReference type="ARBA" id="ARBA00001946"/>
    </source>
</evidence>
<dbReference type="AlphaFoldDB" id="A0A0F9TEN6"/>
<dbReference type="EC" id="2.7.7.24" evidence="3"/>